<dbReference type="InterPro" id="IPR043313">
    <property type="entry name" value="LRMDA"/>
</dbReference>
<dbReference type="WBParaSite" id="SVE_2020900.1">
    <property type="protein sequence ID" value="SVE_2020900.1"/>
    <property type="gene ID" value="SVE_2020900"/>
</dbReference>
<accession>A0A0K0G630</accession>
<dbReference type="PANTHER" id="PTHR46282:SF1">
    <property type="entry name" value="LEUCINE-RICH REPEAT-CONTAINING PROTEIN 72-LIKE"/>
    <property type="match status" value="1"/>
</dbReference>
<reference evidence="2" key="2">
    <citation type="submission" date="2015-08" db="UniProtKB">
        <authorList>
            <consortium name="WormBaseParasite"/>
        </authorList>
    </citation>
    <scope>IDENTIFICATION</scope>
</reference>
<dbReference type="InterPro" id="IPR032675">
    <property type="entry name" value="LRR_dom_sf"/>
</dbReference>
<evidence type="ECO:0000313" key="1">
    <source>
        <dbReference type="Proteomes" id="UP000035680"/>
    </source>
</evidence>
<reference evidence="1" key="1">
    <citation type="submission" date="2014-07" db="EMBL/GenBank/DDBJ databases">
        <authorList>
            <person name="Martin A.A"/>
            <person name="De Silva N."/>
        </authorList>
    </citation>
    <scope>NUCLEOTIDE SEQUENCE</scope>
</reference>
<dbReference type="STRING" id="75913.A0A0K0G630"/>
<dbReference type="Gene3D" id="3.80.10.10">
    <property type="entry name" value="Ribonuclease Inhibitor"/>
    <property type="match status" value="1"/>
</dbReference>
<protein>
    <submittedName>
        <fullName evidence="2">Leucine-rich repeat-containing protein</fullName>
    </submittedName>
</protein>
<organism evidence="1 2">
    <name type="scientific">Strongyloides venezuelensis</name>
    <name type="common">Threadworm</name>
    <dbReference type="NCBI Taxonomy" id="75913"/>
    <lineage>
        <taxon>Eukaryota</taxon>
        <taxon>Metazoa</taxon>
        <taxon>Ecdysozoa</taxon>
        <taxon>Nematoda</taxon>
        <taxon>Chromadorea</taxon>
        <taxon>Rhabditida</taxon>
        <taxon>Tylenchina</taxon>
        <taxon>Panagrolaimomorpha</taxon>
        <taxon>Strongyloidoidea</taxon>
        <taxon>Strongyloididae</taxon>
        <taxon>Strongyloides</taxon>
    </lineage>
</organism>
<dbReference type="SUPFAM" id="SSF52058">
    <property type="entry name" value="L domain-like"/>
    <property type="match status" value="1"/>
</dbReference>
<proteinExistence type="predicted"/>
<sequence length="130" mass="15092">MIASRCVSRIKTLNYYYKLSSSDVLNDRLNNISNKNNLFIVDLSHCGLHLLPNEIESLSLNSNNIKNVGVLLQILYRQAPNIRFLSLIDNPGWPHPIKHSKNMVLYRKYCKMTANFFPKLLFLDTHKICK</sequence>
<name>A0A0K0G630_STRVS</name>
<evidence type="ECO:0000313" key="2">
    <source>
        <dbReference type="WBParaSite" id="SVE_2020900.1"/>
    </source>
</evidence>
<dbReference type="AlphaFoldDB" id="A0A0K0G630"/>
<keyword evidence="1" id="KW-1185">Reference proteome</keyword>
<dbReference type="Proteomes" id="UP000035680">
    <property type="component" value="Unassembled WGS sequence"/>
</dbReference>
<dbReference type="PANTHER" id="PTHR46282">
    <property type="entry name" value="LEUCINE-RICH MELANOCYTE DIFFERENTIATION-ASSOCIATED PROTEIN"/>
    <property type="match status" value="1"/>
</dbReference>